<feature type="non-terminal residue" evidence="2">
    <location>
        <position position="1"/>
    </location>
</feature>
<reference evidence="2" key="1">
    <citation type="journal article" date="2014" name="Front. Microbiol.">
        <title>High frequency of phylogenetically diverse reductive dehalogenase-homologous genes in deep subseafloor sedimentary metagenomes.</title>
        <authorList>
            <person name="Kawai M."/>
            <person name="Futagami T."/>
            <person name="Toyoda A."/>
            <person name="Takaki Y."/>
            <person name="Nishi S."/>
            <person name="Hori S."/>
            <person name="Arai W."/>
            <person name="Tsubouchi T."/>
            <person name="Morono Y."/>
            <person name="Uchiyama I."/>
            <person name="Ito T."/>
            <person name="Fujiyama A."/>
            <person name="Inagaki F."/>
            <person name="Takami H."/>
        </authorList>
    </citation>
    <scope>NUCLEOTIDE SEQUENCE</scope>
    <source>
        <strain evidence="2">Expedition CK06-06</strain>
    </source>
</reference>
<feature type="region of interest" description="Disordered" evidence="1">
    <location>
        <begin position="114"/>
        <end position="136"/>
    </location>
</feature>
<organism evidence="2">
    <name type="scientific">marine sediment metagenome</name>
    <dbReference type="NCBI Taxonomy" id="412755"/>
    <lineage>
        <taxon>unclassified sequences</taxon>
        <taxon>metagenomes</taxon>
        <taxon>ecological metagenomes</taxon>
    </lineage>
</organism>
<proteinExistence type="predicted"/>
<evidence type="ECO:0000313" key="2">
    <source>
        <dbReference type="EMBL" id="GAH88839.1"/>
    </source>
</evidence>
<dbReference type="AlphaFoldDB" id="X1KFA8"/>
<evidence type="ECO:0008006" key="3">
    <source>
        <dbReference type="Google" id="ProtNLM"/>
    </source>
</evidence>
<gene>
    <name evidence="2" type="ORF">S03H2_60366</name>
</gene>
<sequence length="182" mass="19395">VHGQIYKNGVAIGIDHNLTSEAGTTHSEDFEDFVAGDKIQIYAYKGLTDDYSAIIENMRIYYDLAIVPLVVAIQDPNPGVTTQDATNVLPQTATLNGTVTALGFPAATQHGFCWGTSENPTTTDPGPNGEWGKTEKGAPEAIGAFTSDITGLTYSLTYYVRAYITNSSGTVYGNQVSFVAEA</sequence>
<feature type="compositionally biased region" description="Polar residues" evidence="1">
    <location>
        <begin position="116"/>
        <end position="125"/>
    </location>
</feature>
<dbReference type="EMBL" id="BARU01038892">
    <property type="protein sequence ID" value="GAH88839.1"/>
    <property type="molecule type" value="Genomic_DNA"/>
</dbReference>
<name>X1KFA8_9ZZZZ</name>
<protein>
    <recommendedName>
        <fullName evidence="3">Fibronectin type-III domain-containing protein</fullName>
    </recommendedName>
</protein>
<comment type="caution">
    <text evidence="2">The sequence shown here is derived from an EMBL/GenBank/DDBJ whole genome shotgun (WGS) entry which is preliminary data.</text>
</comment>
<evidence type="ECO:0000256" key="1">
    <source>
        <dbReference type="SAM" id="MobiDB-lite"/>
    </source>
</evidence>
<accession>X1KFA8</accession>